<organism evidence="3 4">
    <name type="scientific">Lentzea alba</name>
    <dbReference type="NCBI Taxonomy" id="2714351"/>
    <lineage>
        <taxon>Bacteria</taxon>
        <taxon>Bacillati</taxon>
        <taxon>Actinomycetota</taxon>
        <taxon>Actinomycetes</taxon>
        <taxon>Pseudonocardiales</taxon>
        <taxon>Pseudonocardiaceae</taxon>
        <taxon>Lentzea</taxon>
    </lineage>
</organism>
<dbReference type="Proteomes" id="UP000481360">
    <property type="component" value="Unassembled WGS sequence"/>
</dbReference>
<keyword evidence="2" id="KW-0808">Transferase</keyword>
<sequence length="288" mass="30490">MKRLLPRFGALALVAALVGAVVWLRPEPPGPAPAPQEILLPEDFVLQYADGSRMWSSSDGPRKSYLVSRVLAELKDQGLSFDQLRSSRSVVRTTIDAKAQTVAAAVVGRLVAPRRPELGAAVAAIDPASGDVRVYLGLSRGADLAGDEAKELPPEIVRPFTDVGAPNLVRARMSPLDLASAYGTFAAGGVRQEPRFVTSVSGGDGAELYRKVGIGHVPFDRQVADRVTAQLKERPGCNGVACVPGAHQWTAGYTPKLAVTVFVDKADAVADADLARVVWQEFLSSLAG</sequence>
<keyword evidence="1" id="KW-0328">Glycosyltransferase</keyword>
<dbReference type="AlphaFoldDB" id="A0A7C9RP23"/>
<accession>A0A7C9RP23</accession>
<gene>
    <name evidence="3" type="ORF">G7043_10270</name>
</gene>
<comment type="caution">
    <text evidence="3">The sequence shown here is derived from an EMBL/GenBank/DDBJ whole genome shotgun (WGS) entry which is preliminary data.</text>
</comment>
<dbReference type="PANTHER" id="PTHR32282:SF33">
    <property type="entry name" value="PEPTIDOGLYCAN GLYCOSYLTRANSFERASE"/>
    <property type="match status" value="1"/>
</dbReference>
<dbReference type="Gene3D" id="3.40.710.10">
    <property type="entry name" value="DD-peptidase/beta-lactamase superfamily"/>
    <property type="match status" value="2"/>
</dbReference>
<dbReference type="PANTHER" id="PTHR32282">
    <property type="entry name" value="BINDING PROTEIN TRANSPEPTIDASE, PUTATIVE-RELATED"/>
    <property type="match status" value="1"/>
</dbReference>
<keyword evidence="4" id="KW-1185">Reference proteome</keyword>
<evidence type="ECO:0000313" key="3">
    <source>
        <dbReference type="EMBL" id="NGY59308.1"/>
    </source>
</evidence>
<dbReference type="GO" id="GO:0009252">
    <property type="term" value="P:peptidoglycan biosynthetic process"/>
    <property type="evidence" value="ECO:0007669"/>
    <property type="project" value="TreeGrafter"/>
</dbReference>
<evidence type="ECO:0000313" key="4">
    <source>
        <dbReference type="Proteomes" id="UP000481360"/>
    </source>
</evidence>
<dbReference type="InterPro" id="IPR050396">
    <property type="entry name" value="Glycosyltr_51/Transpeptidase"/>
</dbReference>
<dbReference type="SUPFAM" id="SSF56601">
    <property type="entry name" value="beta-lactamase/transpeptidase-like"/>
    <property type="match status" value="2"/>
</dbReference>
<dbReference type="RefSeq" id="WP_166044998.1">
    <property type="nucleotide sequence ID" value="NZ_JAAMPJ010000002.1"/>
</dbReference>
<dbReference type="GO" id="GO:0008955">
    <property type="term" value="F:peptidoglycan glycosyltransferase activity"/>
    <property type="evidence" value="ECO:0007669"/>
    <property type="project" value="TreeGrafter"/>
</dbReference>
<evidence type="ECO:0000256" key="1">
    <source>
        <dbReference type="ARBA" id="ARBA00022676"/>
    </source>
</evidence>
<dbReference type="InterPro" id="IPR012338">
    <property type="entry name" value="Beta-lactam/transpept-like"/>
</dbReference>
<evidence type="ECO:0000256" key="2">
    <source>
        <dbReference type="ARBA" id="ARBA00022679"/>
    </source>
</evidence>
<reference evidence="3 4" key="1">
    <citation type="submission" date="2020-03" db="EMBL/GenBank/DDBJ databases">
        <title>Isolation and identification of active actinomycetes.</title>
        <authorList>
            <person name="Sun X."/>
        </authorList>
    </citation>
    <scope>NUCLEOTIDE SEQUENCE [LARGE SCALE GENOMIC DNA]</scope>
    <source>
        <strain evidence="3 4">NEAU-D13</strain>
    </source>
</reference>
<evidence type="ECO:0008006" key="5">
    <source>
        <dbReference type="Google" id="ProtNLM"/>
    </source>
</evidence>
<name>A0A7C9RP23_9PSEU</name>
<dbReference type="GO" id="GO:0030288">
    <property type="term" value="C:outer membrane-bounded periplasmic space"/>
    <property type="evidence" value="ECO:0007669"/>
    <property type="project" value="TreeGrafter"/>
</dbReference>
<proteinExistence type="predicted"/>
<protein>
    <recommendedName>
        <fullName evidence="5">Beta-lactamase enzyme family protein</fullName>
    </recommendedName>
</protein>
<dbReference type="EMBL" id="JAAMPJ010000002">
    <property type="protein sequence ID" value="NGY59308.1"/>
    <property type="molecule type" value="Genomic_DNA"/>
</dbReference>